<dbReference type="Proteomes" id="UP000192575">
    <property type="component" value="Unassembled WGS sequence"/>
</dbReference>
<evidence type="ECO:0000313" key="1">
    <source>
        <dbReference type="EMBL" id="OQQ89148.1"/>
    </source>
</evidence>
<evidence type="ECO:0000313" key="2">
    <source>
        <dbReference type="Proteomes" id="UP000192575"/>
    </source>
</evidence>
<name>A0A1V9R802_9LACO</name>
<gene>
    <name evidence="1" type="ORF">B6U56_10140</name>
</gene>
<reference evidence="1 2" key="1">
    <citation type="submission" date="2017-03" db="EMBL/GenBank/DDBJ databases">
        <title>Phylogenomics and comparative genomics of Lactobacillus salivarius, a mammalian gut commensal.</title>
        <authorList>
            <person name="Harris H.M."/>
        </authorList>
    </citation>
    <scope>NUCLEOTIDE SEQUENCE [LARGE SCALE GENOMIC DNA]</scope>
    <source>
        <strain evidence="1 2">JCM 1047</strain>
    </source>
</reference>
<organism evidence="1 2">
    <name type="scientific">Ligilactobacillus salivarius</name>
    <dbReference type="NCBI Taxonomy" id="1624"/>
    <lineage>
        <taxon>Bacteria</taxon>
        <taxon>Bacillati</taxon>
        <taxon>Bacillota</taxon>
        <taxon>Bacilli</taxon>
        <taxon>Lactobacillales</taxon>
        <taxon>Lactobacillaceae</taxon>
        <taxon>Ligilactobacillus</taxon>
    </lineage>
</organism>
<protein>
    <submittedName>
        <fullName evidence="1">ABC transporter permease</fullName>
    </submittedName>
</protein>
<proteinExistence type="predicted"/>
<accession>A0A1V9R802</accession>
<comment type="caution">
    <text evidence="1">The sequence shown here is derived from an EMBL/GenBank/DDBJ whole genome shotgun (WGS) entry which is preliminary data.</text>
</comment>
<dbReference type="EMBL" id="NBEF01000034">
    <property type="protein sequence ID" value="OQQ89148.1"/>
    <property type="molecule type" value="Genomic_DNA"/>
</dbReference>
<dbReference type="AlphaFoldDB" id="A0A1V9R802"/>
<sequence length="54" mass="6202">MLFGITVIVVYSIFNSIYTSKKEDGHYKSFDEKAIEKNKKISYVVAIVLRISSK</sequence>